<evidence type="ECO:0000256" key="10">
    <source>
        <dbReference type="ARBA" id="ARBA00023157"/>
    </source>
</evidence>
<dbReference type="Proteomes" id="UP000030746">
    <property type="component" value="Unassembled WGS sequence"/>
</dbReference>
<sequence>MAQSGNVDPGITNATSTRSITTTAPPPQGQDFTQPIGIYGWRKRCLYAFILFLMIVVIMNLALTIWILRVFDFSVEGIGRLRMTQKGIRMDGEAEFLKSIYTQEIRSRTGEPLYVDSSKEVRIQSRNKANKVTSSLHLDDEKFEAKCEIFEVKDKSGKTKFLVNKDEVIVGTDEIKYDGEVMFDGSIETPSLRGPISKPLQIESPSSEVKITGSAGVSIQAPAGDVELKSLDNVRLQSYNGDIFIDSKDIYIKNLKISDSSSKNIDNSEIYQVCLCQNGRVFLAEADSVCVASDDICNS</sequence>
<dbReference type="Pfam" id="PF04790">
    <property type="entry name" value="Sarcoglycan_1"/>
    <property type="match status" value="1"/>
</dbReference>
<keyword evidence="5" id="KW-0963">Cytoplasm</keyword>
<keyword evidence="6 14" id="KW-0812">Transmembrane</keyword>
<keyword evidence="10" id="KW-1015">Disulfide bond</keyword>
<dbReference type="GO" id="GO:0016012">
    <property type="term" value="C:sarcoglycan complex"/>
    <property type="evidence" value="ECO:0007669"/>
    <property type="project" value="InterPro"/>
</dbReference>
<evidence type="ECO:0000256" key="13">
    <source>
        <dbReference type="SAM" id="MobiDB-lite"/>
    </source>
</evidence>
<evidence type="ECO:0000256" key="7">
    <source>
        <dbReference type="ARBA" id="ARBA00022968"/>
    </source>
</evidence>
<dbReference type="InterPro" id="IPR039972">
    <property type="entry name" value="Sarcoglycan_gamma/delta/zeta"/>
</dbReference>
<protein>
    <submittedName>
        <fullName evidence="15">Uncharacterized protein</fullName>
    </submittedName>
</protein>
<evidence type="ECO:0000256" key="2">
    <source>
        <dbReference type="ARBA" id="ARBA00004274"/>
    </source>
</evidence>
<dbReference type="InterPro" id="IPR006875">
    <property type="entry name" value="Sarcoglycan"/>
</dbReference>
<evidence type="ECO:0000256" key="1">
    <source>
        <dbReference type="ARBA" id="ARBA00004245"/>
    </source>
</evidence>
<dbReference type="GO" id="GO:0042383">
    <property type="term" value="C:sarcolemma"/>
    <property type="evidence" value="ECO:0007669"/>
    <property type="project" value="UniProtKB-SubCell"/>
</dbReference>
<evidence type="ECO:0000256" key="12">
    <source>
        <dbReference type="ARBA" id="ARBA00023212"/>
    </source>
</evidence>
<evidence type="ECO:0000256" key="4">
    <source>
        <dbReference type="ARBA" id="ARBA00022475"/>
    </source>
</evidence>
<comment type="similarity">
    <text evidence="3">Belongs to the sarcoglycan beta/delta/gamma/zeta family.</text>
</comment>
<keyword evidence="8 14" id="KW-1133">Transmembrane helix</keyword>
<dbReference type="PANTHER" id="PTHR12939:SF10">
    <property type="entry name" value="EG:4F1.1 PROTEIN"/>
    <property type="match status" value="1"/>
</dbReference>
<dbReference type="STRING" id="225164.V4A2N6"/>
<feature type="compositionally biased region" description="Low complexity" evidence="13">
    <location>
        <begin position="11"/>
        <end position="23"/>
    </location>
</feature>
<evidence type="ECO:0000313" key="16">
    <source>
        <dbReference type="Proteomes" id="UP000030746"/>
    </source>
</evidence>
<evidence type="ECO:0000256" key="6">
    <source>
        <dbReference type="ARBA" id="ARBA00022692"/>
    </source>
</evidence>
<dbReference type="EMBL" id="KB201271">
    <property type="protein sequence ID" value="ESO98128.1"/>
    <property type="molecule type" value="Genomic_DNA"/>
</dbReference>
<evidence type="ECO:0000313" key="15">
    <source>
        <dbReference type="EMBL" id="ESO98128.1"/>
    </source>
</evidence>
<dbReference type="GeneID" id="20245824"/>
<comment type="subcellular location">
    <subcellularLocation>
        <location evidence="2">Cell membrane</location>
        <location evidence="2">Sarcolemma</location>
        <topology evidence="2">Single-pass type II membrane protein</topology>
    </subcellularLocation>
    <subcellularLocation>
        <location evidence="1">Cytoplasm</location>
        <location evidence="1">Cytoskeleton</location>
    </subcellularLocation>
</comment>
<keyword evidence="4" id="KW-1003">Cell membrane</keyword>
<dbReference type="OrthoDB" id="8881719at2759"/>
<dbReference type="PANTHER" id="PTHR12939">
    <property type="entry name" value="SARCOGLYCAN"/>
    <property type="match status" value="1"/>
</dbReference>
<keyword evidence="16" id="KW-1185">Reference proteome</keyword>
<dbReference type="GO" id="GO:0005856">
    <property type="term" value="C:cytoskeleton"/>
    <property type="evidence" value="ECO:0007669"/>
    <property type="project" value="UniProtKB-SubCell"/>
</dbReference>
<feature type="transmembrane region" description="Helical" evidence="14">
    <location>
        <begin position="46"/>
        <end position="68"/>
    </location>
</feature>
<evidence type="ECO:0000256" key="8">
    <source>
        <dbReference type="ARBA" id="ARBA00022989"/>
    </source>
</evidence>
<dbReference type="AlphaFoldDB" id="V4A2N6"/>
<evidence type="ECO:0000256" key="14">
    <source>
        <dbReference type="SAM" id="Phobius"/>
    </source>
</evidence>
<gene>
    <name evidence="15" type="ORF">LOTGIDRAFT_205347</name>
</gene>
<dbReference type="HOGENOM" id="CLU_043450_0_0_1"/>
<name>V4A2N6_LOTGI</name>
<dbReference type="CTD" id="20245824"/>
<organism evidence="15 16">
    <name type="scientific">Lottia gigantea</name>
    <name type="common">Giant owl limpet</name>
    <dbReference type="NCBI Taxonomy" id="225164"/>
    <lineage>
        <taxon>Eukaryota</taxon>
        <taxon>Metazoa</taxon>
        <taxon>Spiralia</taxon>
        <taxon>Lophotrochozoa</taxon>
        <taxon>Mollusca</taxon>
        <taxon>Gastropoda</taxon>
        <taxon>Patellogastropoda</taxon>
        <taxon>Lottioidea</taxon>
        <taxon>Lottiidae</taxon>
        <taxon>Lottia</taxon>
    </lineage>
</organism>
<evidence type="ECO:0000256" key="9">
    <source>
        <dbReference type="ARBA" id="ARBA00023136"/>
    </source>
</evidence>
<dbReference type="OMA" id="CLYCFIC"/>
<reference evidence="15 16" key="1">
    <citation type="journal article" date="2013" name="Nature">
        <title>Insights into bilaterian evolution from three spiralian genomes.</title>
        <authorList>
            <person name="Simakov O."/>
            <person name="Marletaz F."/>
            <person name="Cho S.J."/>
            <person name="Edsinger-Gonzales E."/>
            <person name="Havlak P."/>
            <person name="Hellsten U."/>
            <person name="Kuo D.H."/>
            <person name="Larsson T."/>
            <person name="Lv J."/>
            <person name="Arendt D."/>
            <person name="Savage R."/>
            <person name="Osoegawa K."/>
            <person name="de Jong P."/>
            <person name="Grimwood J."/>
            <person name="Chapman J.A."/>
            <person name="Shapiro H."/>
            <person name="Aerts A."/>
            <person name="Otillar R.P."/>
            <person name="Terry A.Y."/>
            <person name="Boore J.L."/>
            <person name="Grigoriev I.V."/>
            <person name="Lindberg D.R."/>
            <person name="Seaver E.C."/>
            <person name="Weisblat D.A."/>
            <person name="Putnam N.H."/>
            <person name="Rokhsar D.S."/>
        </authorList>
    </citation>
    <scope>NUCLEOTIDE SEQUENCE [LARGE SCALE GENOMIC DNA]</scope>
</reference>
<evidence type="ECO:0000256" key="3">
    <source>
        <dbReference type="ARBA" id="ARBA00007574"/>
    </source>
</evidence>
<feature type="region of interest" description="Disordered" evidence="13">
    <location>
        <begin position="1"/>
        <end position="28"/>
    </location>
</feature>
<dbReference type="RefSeq" id="XP_009051195.1">
    <property type="nucleotide sequence ID" value="XM_009052947.1"/>
</dbReference>
<evidence type="ECO:0000256" key="11">
    <source>
        <dbReference type="ARBA" id="ARBA00023180"/>
    </source>
</evidence>
<keyword evidence="11" id="KW-0325">Glycoprotein</keyword>
<keyword evidence="9 14" id="KW-0472">Membrane</keyword>
<proteinExistence type="inferred from homology"/>
<dbReference type="KEGG" id="lgi:LOTGIDRAFT_205347"/>
<evidence type="ECO:0000256" key="5">
    <source>
        <dbReference type="ARBA" id="ARBA00022490"/>
    </source>
</evidence>
<accession>V4A2N6</accession>
<keyword evidence="12" id="KW-0206">Cytoskeleton</keyword>
<keyword evidence="7" id="KW-0735">Signal-anchor</keyword>